<dbReference type="STRING" id="1300341.I595_1104"/>
<dbReference type="AlphaFoldDB" id="A0A0P7AX09"/>
<accession>A0A0P7AX09</accession>
<comment type="caution">
    <text evidence="1">The sequence shown here is derived from an EMBL/GenBank/DDBJ whole genome shotgun (WGS) entry which is preliminary data.</text>
</comment>
<dbReference type="Proteomes" id="UP000050280">
    <property type="component" value="Unassembled WGS sequence"/>
</dbReference>
<name>A0A0P7AX09_9FLAO</name>
<gene>
    <name evidence="1" type="ORF">I595_1104</name>
</gene>
<dbReference type="EMBL" id="LDJX01000002">
    <property type="protein sequence ID" value="KPM32678.1"/>
    <property type="molecule type" value="Genomic_DNA"/>
</dbReference>
<sequence>MNLEVSKILSNYINKKLKAHEFEKWVYSFENLETDLGVELYTELISLDFKDKSNRIEVQRIFENNINYSDFHKGELLQLISEVCKRELPFKESIIQLSEWMNMGYLFLSKIDTVANFNEQGKSIIHSIENTMTEEQKWATLINREPNFFSELENIKTKIESGTIRITGEYDNTAYYGKQFKFIEE</sequence>
<proteinExistence type="predicted"/>
<dbReference type="OrthoDB" id="6398539at2"/>
<reference evidence="1 2" key="1">
    <citation type="submission" date="2015-09" db="EMBL/GenBank/DDBJ databases">
        <title>Genome sequence of the marine flavobacterium Croceitalea dokdonensis DOKDO 023 that contains proton- and sodium-pumping rhodopsins.</title>
        <authorList>
            <person name="Kwon S.-K."/>
            <person name="Lee H.K."/>
            <person name="Kwak M.-J."/>
            <person name="Kim J.F."/>
        </authorList>
    </citation>
    <scope>NUCLEOTIDE SEQUENCE [LARGE SCALE GENOMIC DNA]</scope>
    <source>
        <strain evidence="1 2">DOKDO 023</strain>
    </source>
</reference>
<keyword evidence="2" id="KW-1185">Reference proteome</keyword>
<evidence type="ECO:0000313" key="1">
    <source>
        <dbReference type="EMBL" id="KPM32678.1"/>
    </source>
</evidence>
<organism evidence="1 2">
    <name type="scientific">Croceitalea dokdonensis DOKDO 023</name>
    <dbReference type="NCBI Taxonomy" id="1300341"/>
    <lineage>
        <taxon>Bacteria</taxon>
        <taxon>Pseudomonadati</taxon>
        <taxon>Bacteroidota</taxon>
        <taxon>Flavobacteriia</taxon>
        <taxon>Flavobacteriales</taxon>
        <taxon>Flavobacteriaceae</taxon>
        <taxon>Croceitalea</taxon>
    </lineage>
</organism>
<dbReference type="RefSeq" id="WP_054558302.1">
    <property type="nucleotide sequence ID" value="NZ_LDJX01000002.1"/>
</dbReference>
<evidence type="ECO:0000313" key="2">
    <source>
        <dbReference type="Proteomes" id="UP000050280"/>
    </source>
</evidence>
<protein>
    <submittedName>
        <fullName evidence="1">Uncharacterized protein</fullName>
    </submittedName>
</protein>